<evidence type="ECO:0000256" key="2">
    <source>
        <dbReference type="ARBA" id="ARBA00022448"/>
    </source>
</evidence>
<dbReference type="InterPro" id="IPR050153">
    <property type="entry name" value="Metal_Ion_Import_ABC"/>
</dbReference>
<dbReference type="InterPro" id="IPR017871">
    <property type="entry name" value="ABC_transporter-like_CS"/>
</dbReference>
<sequence>MSIIKVENLAVGYEGKAVATDLNFTVDEGDYLCIIGENGAGKSTLMKTLLHLIKPVSGELSYMDGLMPYEIGYLPQHTIVQKDFPASVEEIVLSGLLSKSGLRPFYTKTEKKIAQRAMEKMDILDLKKKCYRNLSGGQKQRVLLARALCATSKLLVLDEPVTGLDPKVTEDFYKLIKQLNDEGLTIIMVSHDMPSAIRYSSKILLVNQTQKFFGKTKDYMASTARKEFDGELCAFGIENEGKEKDNGIN</sequence>
<proteinExistence type="inferred from homology"/>
<dbReference type="Gene3D" id="3.40.50.300">
    <property type="entry name" value="P-loop containing nucleotide triphosphate hydrolases"/>
    <property type="match status" value="1"/>
</dbReference>
<dbReference type="PANTHER" id="PTHR42734">
    <property type="entry name" value="METAL TRANSPORT SYSTEM ATP-BINDING PROTEIN TM_0124-RELATED"/>
    <property type="match status" value="1"/>
</dbReference>
<keyword evidence="4 6" id="KW-0067">ATP-binding</keyword>
<dbReference type="InterPro" id="IPR027417">
    <property type="entry name" value="P-loop_NTPase"/>
</dbReference>
<accession>A0A1G9TXI6</accession>
<reference evidence="7" key="1">
    <citation type="submission" date="2016-10" db="EMBL/GenBank/DDBJ databases">
        <authorList>
            <person name="Varghese N."/>
            <person name="Submissions S."/>
        </authorList>
    </citation>
    <scope>NUCLEOTIDE SEQUENCE [LARGE SCALE GENOMIC DNA]</scope>
    <source>
        <strain evidence="7">M83</strain>
    </source>
</reference>
<evidence type="ECO:0000256" key="4">
    <source>
        <dbReference type="ARBA" id="ARBA00022840"/>
    </source>
</evidence>
<keyword evidence="7" id="KW-1185">Reference proteome</keyword>
<dbReference type="InterPro" id="IPR003439">
    <property type="entry name" value="ABC_transporter-like_ATP-bd"/>
</dbReference>
<feature type="domain" description="ABC transporter" evidence="5">
    <location>
        <begin position="4"/>
        <end position="233"/>
    </location>
</feature>
<organism evidence="6 7">
    <name type="scientific">Lachnospira pectinoschiza</name>
    <dbReference type="NCBI Taxonomy" id="28052"/>
    <lineage>
        <taxon>Bacteria</taxon>
        <taxon>Bacillati</taxon>
        <taxon>Bacillota</taxon>
        <taxon>Clostridia</taxon>
        <taxon>Lachnospirales</taxon>
        <taxon>Lachnospiraceae</taxon>
        <taxon>Lachnospira</taxon>
    </lineage>
</organism>
<dbReference type="RefSeq" id="WP_074520792.1">
    <property type="nucleotide sequence ID" value="NZ_FNHZ01000001.1"/>
</dbReference>
<dbReference type="AlphaFoldDB" id="A0A1G9TXI6"/>
<dbReference type="InterPro" id="IPR003593">
    <property type="entry name" value="AAA+_ATPase"/>
</dbReference>
<dbReference type="Pfam" id="PF00005">
    <property type="entry name" value="ABC_tran"/>
    <property type="match status" value="1"/>
</dbReference>
<dbReference type="GO" id="GO:0005524">
    <property type="term" value="F:ATP binding"/>
    <property type="evidence" value="ECO:0007669"/>
    <property type="project" value="UniProtKB-KW"/>
</dbReference>
<evidence type="ECO:0000256" key="3">
    <source>
        <dbReference type="ARBA" id="ARBA00022741"/>
    </source>
</evidence>
<dbReference type="EMBL" id="FNHZ01000001">
    <property type="protein sequence ID" value="SDM52456.1"/>
    <property type="molecule type" value="Genomic_DNA"/>
</dbReference>
<dbReference type="PROSITE" id="PS00211">
    <property type="entry name" value="ABC_TRANSPORTER_1"/>
    <property type="match status" value="1"/>
</dbReference>
<evidence type="ECO:0000313" key="6">
    <source>
        <dbReference type="EMBL" id="SDM52456.1"/>
    </source>
</evidence>
<gene>
    <name evidence="6" type="ORF">SAMN05216544_0535</name>
</gene>
<dbReference type="GO" id="GO:0016887">
    <property type="term" value="F:ATP hydrolysis activity"/>
    <property type="evidence" value="ECO:0007669"/>
    <property type="project" value="InterPro"/>
</dbReference>
<protein>
    <submittedName>
        <fullName evidence="6">Zinc transport system ATP-binding protein</fullName>
    </submittedName>
</protein>
<keyword evidence="2" id="KW-0813">Transport</keyword>
<keyword evidence="3" id="KW-0547">Nucleotide-binding</keyword>
<evidence type="ECO:0000259" key="5">
    <source>
        <dbReference type="PROSITE" id="PS50893"/>
    </source>
</evidence>
<name>A0A1G9TXI6_9FIRM</name>
<dbReference type="Proteomes" id="UP000187651">
    <property type="component" value="Unassembled WGS sequence"/>
</dbReference>
<dbReference type="CDD" id="cd03235">
    <property type="entry name" value="ABC_Metallic_Cations"/>
    <property type="match status" value="1"/>
</dbReference>
<dbReference type="PANTHER" id="PTHR42734:SF17">
    <property type="entry name" value="METAL TRANSPORT SYSTEM ATP-BINDING PROTEIN TM_0124-RELATED"/>
    <property type="match status" value="1"/>
</dbReference>
<comment type="similarity">
    <text evidence="1">Belongs to the ABC transporter superfamily.</text>
</comment>
<dbReference type="SUPFAM" id="SSF52540">
    <property type="entry name" value="P-loop containing nucleoside triphosphate hydrolases"/>
    <property type="match status" value="1"/>
</dbReference>
<dbReference type="SMART" id="SM00382">
    <property type="entry name" value="AAA"/>
    <property type="match status" value="1"/>
</dbReference>
<evidence type="ECO:0000256" key="1">
    <source>
        <dbReference type="ARBA" id="ARBA00005417"/>
    </source>
</evidence>
<evidence type="ECO:0000313" key="7">
    <source>
        <dbReference type="Proteomes" id="UP000187651"/>
    </source>
</evidence>
<dbReference type="PROSITE" id="PS50893">
    <property type="entry name" value="ABC_TRANSPORTER_2"/>
    <property type="match status" value="1"/>
</dbReference>
<dbReference type="OrthoDB" id="9806726at2"/>